<gene>
    <name evidence="1" type="ORF">U0R10_06880</name>
</gene>
<keyword evidence="2" id="KW-1185">Reference proteome</keyword>
<accession>A0ABW6DF36</accession>
<evidence type="ECO:0000313" key="1">
    <source>
        <dbReference type="EMBL" id="MFD3394339.1"/>
    </source>
</evidence>
<dbReference type="RefSeq" id="WP_377983221.1">
    <property type="nucleotide sequence ID" value="NZ_JBBKXZ010000002.1"/>
</dbReference>
<sequence>MKTKVLVCYNYLATEKQFLEQLSVELNKDIFEIQLLDLSNFKNSKPFSEVINTEKNGINQILRKILKLVGGRFVSDFISTRTYLNKLYLEISMLAPDLILLGCDNTYKSNFVVSISSKLKIKTIVFPFSMCNQEEVLYAVSELGYNLELKNKLPLFFRNLFFNKWIRNKGNRSYLFPSSPHFLIQTLLRISPRDPWVICGGNSDFVFVNSEFERDYYVKSGVPSSKIRIYALDESENASVIPNLFVWSVPPDHINSGMFDSYDQMIEFHLDLFSLLEIDVQISLHPRIPTDYFLRFKLSKRIHVSNEPIHTLLKRCEYFIASQSATIRFALRENKHVINFCIYGLPYTEYSGLSMVSEVNTIDQFSEIMTLAKGKRLSQNDQNLENHSYYKSSGKNLNEMLLSVVDKK</sequence>
<protein>
    <recommendedName>
        <fullName evidence="3">CDP-glycerol--glycerophosphate glycerophosphotransferase</fullName>
    </recommendedName>
</protein>
<evidence type="ECO:0008006" key="3">
    <source>
        <dbReference type="Google" id="ProtNLM"/>
    </source>
</evidence>
<reference evidence="1 2" key="1">
    <citation type="submission" date="2024-03" db="EMBL/GenBank/DDBJ databases">
        <title>Aquirufa genome sequencing.</title>
        <authorList>
            <person name="Pitt A."/>
            <person name="Hahn M.W."/>
        </authorList>
    </citation>
    <scope>NUCLEOTIDE SEQUENCE [LARGE SCALE GENOMIC DNA]</scope>
    <source>
        <strain evidence="1 2">OSTEICH-129V</strain>
    </source>
</reference>
<comment type="caution">
    <text evidence="1">The sequence shown here is derived from an EMBL/GenBank/DDBJ whole genome shotgun (WGS) entry which is preliminary data.</text>
</comment>
<name>A0ABW6DF36_9BACT</name>
<organism evidence="1 2">
    <name type="scientific">Aquirufa avitistagni</name>
    <dbReference type="NCBI Taxonomy" id="3104728"/>
    <lineage>
        <taxon>Bacteria</taxon>
        <taxon>Pseudomonadati</taxon>
        <taxon>Bacteroidota</taxon>
        <taxon>Cytophagia</taxon>
        <taxon>Cytophagales</taxon>
        <taxon>Flectobacillaceae</taxon>
        <taxon>Aquirufa</taxon>
    </lineage>
</organism>
<dbReference type="SUPFAM" id="SSF53756">
    <property type="entry name" value="UDP-Glycosyltransferase/glycogen phosphorylase"/>
    <property type="match status" value="1"/>
</dbReference>
<proteinExistence type="predicted"/>
<evidence type="ECO:0000313" key="2">
    <source>
        <dbReference type="Proteomes" id="UP001598138"/>
    </source>
</evidence>
<dbReference type="EMBL" id="JBBKXZ010000002">
    <property type="protein sequence ID" value="MFD3394339.1"/>
    <property type="molecule type" value="Genomic_DNA"/>
</dbReference>
<dbReference type="Proteomes" id="UP001598138">
    <property type="component" value="Unassembled WGS sequence"/>
</dbReference>